<dbReference type="PRINTS" id="PR00455">
    <property type="entry name" value="HTHTETR"/>
</dbReference>
<evidence type="ECO:0000256" key="1">
    <source>
        <dbReference type="ARBA" id="ARBA00022491"/>
    </source>
</evidence>
<feature type="region of interest" description="Disordered" evidence="6">
    <location>
        <begin position="1"/>
        <end position="21"/>
    </location>
</feature>
<dbReference type="KEGG" id="dcp:RN607_00490"/>
<dbReference type="RefSeq" id="WP_313498730.1">
    <property type="nucleotide sequence ID" value="NZ_CP134879.1"/>
</dbReference>
<dbReference type="InterPro" id="IPR001647">
    <property type="entry name" value="HTH_TetR"/>
</dbReference>
<keyword evidence="10" id="KW-1185">Reference proteome</keyword>
<dbReference type="SUPFAM" id="SSF48498">
    <property type="entry name" value="Tetracyclin repressor-like, C-terminal domain"/>
    <property type="match status" value="1"/>
</dbReference>
<evidence type="ECO:0000259" key="7">
    <source>
        <dbReference type="PROSITE" id="PS50977"/>
    </source>
</evidence>
<reference evidence="9 10" key="1">
    <citation type="submission" date="2023-09" db="EMBL/GenBank/DDBJ databases">
        <title>Demequina sp. a novel bacteria isolated from Capsicum annuum.</title>
        <authorList>
            <person name="Humaira Z."/>
            <person name="Lee J."/>
            <person name="Cho D."/>
        </authorList>
    </citation>
    <scope>NUCLEOTIDE SEQUENCE</scope>
    <source>
        <strain evidence="8 10">OYTSA14</strain>
        <strain evidence="9">PMTSA13</strain>
    </source>
</reference>
<keyword evidence="3 5" id="KW-0238">DNA-binding</keyword>
<dbReference type="EMBL" id="CP134880">
    <property type="protein sequence ID" value="WNM27511.1"/>
    <property type="molecule type" value="Genomic_DNA"/>
</dbReference>
<keyword evidence="1" id="KW-0678">Repressor</keyword>
<dbReference type="GO" id="GO:0003700">
    <property type="term" value="F:DNA-binding transcription factor activity"/>
    <property type="evidence" value="ECO:0007669"/>
    <property type="project" value="TreeGrafter"/>
</dbReference>
<keyword evidence="2" id="KW-0805">Transcription regulation</keyword>
<evidence type="ECO:0000313" key="8">
    <source>
        <dbReference type="EMBL" id="WNM24662.1"/>
    </source>
</evidence>
<dbReference type="SUPFAM" id="SSF46689">
    <property type="entry name" value="Homeodomain-like"/>
    <property type="match status" value="1"/>
</dbReference>
<sequence length="212" mass="23653">MSAPAAQQPRKPRGPYAKTKATRQRILDAALQVFAESGFRSGSLREISEKVGLSDAGLLHHYPTKAALLEAVLRHRDDVALRDFNIDLEDPRAVVQSFLDITERNMNQPGVVELYCTLSAEATTPDHPAHEFFTERYEWVRGLVVGAFERLAAAGSLNDGVDPRSAGIQLISLMDGLQVQWLLDRSALDMTVEVKRYLDGLARTPFIDPRRR</sequence>
<dbReference type="InterPro" id="IPR050109">
    <property type="entry name" value="HTH-type_TetR-like_transc_reg"/>
</dbReference>
<feature type="DNA-binding region" description="H-T-H motif" evidence="5">
    <location>
        <begin position="43"/>
        <end position="62"/>
    </location>
</feature>
<evidence type="ECO:0000256" key="4">
    <source>
        <dbReference type="ARBA" id="ARBA00023163"/>
    </source>
</evidence>
<gene>
    <name evidence="8" type="ORF">RN606_00505</name>
    <name evidence="9" type="ORF">RN607_00490</name>
</gene>
<keyword evidence="4" id="KW-0804">Transcription</keyword>
<protein>
    <submittedName>
        <fullName evidence="9">TetR/AcrR family transcriptional regulator</fullName>
    </submittedName>
</protein>
<accession>A0AA96F896</accession>
<dbReference type="Gene3D" id="1.10.357.10">
    <property type="entry name" value="Tetracycline Repressor, domain 2"/>
    <property type="match status" value="1"/>
</dbReference>
<dbReference type="PANTHER" id="PTHR30055">
    <property type="entry name" value="HTH-TYPE TRANSCRIPTIONAL REGULATOR RUTR"/>
    <property type="match status" value="1"/>
</dbReference>
<evidence type="ECO:0000313" key="10">
    <source>
        <dbReference type="Proteomes" id="UP001304125"/>
    </source>
</evidence>
<dbReference type="PROSITE" id="PS50977">
    <property type="entry name" value="HTH_TETR_2"/>
    <property type="match status" value="1"/>
</dbReference>
<dbReference type="GO" id="GO:0000976">
    <property type="term" value="F:transcription cis-regulatory region binding"/>
    <property type="evidence" value="ECO:0007669"/>
    <property type="project" value="TreeGrafter"/>
</dbReference>
<dbReference type="EMBL" id="CP134879">
    <property type="protein sequence ID" value="WNM24662.1"/>
    <property type="molecule type" value="Genomic_DNA"/>
</dbReference>
<evidence type="ECO:0000256" key="5">
    <source>
        <dbReference type="PROSITE-ProRule" id="PRU00335"/>
    </source>
</evidence>
<dbReference type="InterPro" id="IPR036271">
    <property type="entry name" value="Tet_transcr_reg_TetR-rel_C_sf"/>
</dbReference>
<evidence type="ECO:0000256" key="3">
    <source>
        <dbReference type="ARBA" id="ARBA00023125"/>
    </source>
</evidence>
<dbReference type="InterPro" id="IPR009057">
    <property type="entry name" value="Homeodomain-like_sf"/>
</dbReference>
<proteinExistence type="predicted"/>
<evidence type="ECO:0000256" key="2">
    <source>
        <dbReference type="ARBA" id="ARBA00023015"/>
    </source>
</evidence>
<evidence type="ECO:0000256" key="6">
    <source>
        <dbReference type="SAM" id="MobiDB-lite"/>
    </source>
</evidence>
<dbReference type="InterPro" id="IPR039538">
    <property type="entry name" value="BetI_C"/>
</dbReference>
<accession>A0AA96JD05</accession>
<dbReference type="Proteomes" id="UP001304125">
    <property type="component" value="Chromosome"/>
</dbReference>
<dbReference type="PANTHER" id="PTHR30055:SF234">
    <property type="entry name" value="HTH-TYPE TRANSCRIPTIONAL REGULATOR BETI"/>
    <property type="match status" value="1"/>
</dbReference>
<dbReference type="Pfam" id="PF00440">
    <property type="entry name" value="TetR_N"/>
    <property type="match status" value="1"/>
</dbReference>
<name>A0AA96JD05_9MICO</name>
<organism evidence="9">
    <name type="scientific">Demequina capsici</name>
    <dbReference type="NCBI Taxonomy" id="3075620"/>
    <lineage>
        <taxon>Bacteria</taxon>
        <taxon>Bacillati</taxon>
        <taxon>Actinomycetota</taxon>
        <taxon>Actinomycetes</taxon>
        <taxon>Micrococcales</taxon>
        <taxon>Demequinaceae</taxon>
        <taxon>Demequina</taxon>
    </lineage>
</organism>
<dbReference type="Proteomes" id="UP001303408">
    <property type="component" value="Chromosome"/>
</dbReference>
<evidence type="ECO:0000313" key="9">
    <source>
        <dbReference type="EMBL" id="WNM27511.1"/>
    </source>
</evidence>
<feature type="domain" description="HTH tetR-type" evidence="7">
    <location>
        <begin position="20"/>
        <end position="80"/>
    </location>
</feature>
<dbReference type="AlphaFoldDB" id="A0AA96JD05"/>
<dbReference type="Pfam" id="PF13977">
    <property type="entry name" value="TetR_C_6"/>
    <property type="match status" value="1"/>
</dbReference>